<dbReference type="Pfam" id="PF03061">
    <property type="entry name" value="4HBT"/>
    <property type="match status" value="1"/>
</dbReference>
<proteinExistence type="predicted"/>
<dbReference type="GO" id="GO:0005524">
    <property type="term" value="F:ATP binding"/>
    <property type="evidence" value="ECO:0007669"/>
    <property type="project" value="UniProtKB-KW"/>
</dbReference>
<dbReference type="CDD" id="cd03442">
    <property type="entry name" value="BFIT_BACH"/>
    <property type="match status" value="1"/>
</dbReference>
<dbReference type="GO" id="GO:0009062">
    <property type="term" value="P:fatty acid catabolic process"/>
    <property type="evidence" value="ECO:0007669"/>
    <property type="project" value="TreeGrafter"/>
</dbReference>
<dbReference type="InterPro" id="IPR029069">
    <property type="entry name" value="HotDog_dom_sf"/>
</dbReference>
<dbReference type="Proteomes" id="UP000237271">
    <property type="component" value="Unassembled WGS sequence"/>
</dbReference>
<dbReference type="GO" id="GO:0006637">
    <property type="term" value="P:acyl-CoA metabolic process"/>
    <property type="evidence" value="ECO:0007669"/>
    <property type="project" value="TreeGrafter"/>
</dbReference>
<evidence type="ECO:0000313" key="4">
    <source>
        <dbReference type="Proteomes" id="UP000237271"/>
    </source>
</evidence>
<evidence type="ECO:0000259" key="2">
    <source>
        <dbReference type="PROSITE" id="PS51770"/>
    </source>
</evidence>
<dbReference type="InterPro" id="IPR033120">
    <property type="entry name" value="HOTDOG_ACOT"/>
</dbReference>
<feature type="domain" description="HotDog ACOT-type" evidence="2">
    <location>
        <begin position="1"/>
        <end position="100"/>
    </location>
</feature>
<name>A0A2P4Y5S9_9STRA</name>
<organism evidence="3 4">
    <name type="scientific">Phytophthora palmivora</name>
    <dbReference type="NCBI Taxonomy" id="4796"/>
    <lineage>
        <taxon>Eukaryota</taxon>
        <taxon>Sar</taxon>
        <taxon>Stramenopiles</taxon>
        <taxon>Oomycota</taxon>
        <taxon>Peronosporomycetes</taxon>
        <taxon>Peronosporales</taxon>
        <taxon>Peronosporaceae</taxon>
        <taxon>Phytophthora</taxon>
    </lineage>
</organism>
<keyword evidence="1" id="KW-0378">Hydrolase</keyword>
<dbReference type="EMBL" id="NCKW01005251">
    <property type="protein sequence ID" value="POM73172.1"/>
    <property type="molecule type" value="Genomic_DNA"/>
</dbReference>
<reference evidence="3 4" key="1">
    <citation type="journal article" date="2017" name="Genome Biol. Evol.">
        <title>Phytophthora megakarya and P. palmivora, closely related causal agents of cacao black pod rot, underwent increases in genome sizes and gene numbers by different mechanisms.</title>
        <authorList>
            <person name="Ali S.S."/>
            <person name="Shao J."/>
            <person name="Lary D.J."/>
            <person name="Kronmiller B."/>
            <person name="Shen D."/>
            <person name="Strem M.D."/>
            <person name="Amoako-Attah I."/>
            <person name="Akrofi A.Y."/>
            <person name="Begoude B.A."/>
            <person name="Ten Hoopen G.M."/>
            <person name="Coulibaly K."/>
            <person name="Kebe B.I."/>
            <person name="Melnick R.L."/>
            <person name="Guiltinan M.J."/>
            <person name="Tyler B.M."/>
            <person name="Meinhardt L.W."/>
            <person name="Bailey B.A."/>
        </authorList>
    </citation>
    <scope>NUCLEOTIDE SEQUENCE [LARGE SCALE GENOMIC DNA]</scope>
    <source>
        <strain evidence="4">sbr112.9</strain>
    </source>
</reference>
<dbReference type="GO" id="GO:0005829">
    <property type="term" value="C:cytosol"/>
    <property type="evidence" value="ECO:0007669"/>
    <property type="project" value="TreeGrafter"/>
</dbReference>
<dbReference type="PROSITE" id="PS51770">
    <property type="entry name" value="HOTDOG_ACOT"/>
    <property type="match status" value="1"/>
</dbReference>
<protein>
    <submittedName>
        <fullName evidence="3">ATP-binding cassette (ABC) Superfamily</fullName>
    </submittedName>
</protein>
<comment type="caution">
    <text evidence="3">The sequence shown here is derived from an EMBL/GenBank/DDBJ whole genome shotgun (WGS) entry which is preliminary data.</text>
</comment>
<evidence type="ECO:0000256" key="1">
    <source>
        <dbReference type="ARBA" id="ARBA00022801"/>
    </source>
</evidence>
<dbReference type="PANTHER" id="PTHR11049">
    <property type="entry name" value="ACYL COENZYME A THIOESTER HYDROLASE"/>
    <property type="match status" value="1"/>
</dbReference>
<sequence length="100" mass="10487">MSANPSGEESLSGKLISAGPILERIDIFGAAVAENLACKGIATISVDRVDFKCQIAHGDLVRLEGEVINTGSSSLTVQVTGYRHDVEAGKFIHSLSAIMT</sequence>
<dbReference type="PANTHER" id="PTHR11049:SF24">
    <property type="entry name" value="CYTOSOLIC ACYL COENZYME A THIOESTER HYDROLASE"/>
    <property type="match status" value="1"/>
</dbReference>
<dbReference type="Gene3D" id="3.10.129.10">
    <property type="entry name" value="Hotdog Thioesterase"/>
    <property type="match status" value="1"/>
</dbReference>
<evidence type="ECO:0000313" key="3">
    <source>
        <dbReference type="EMBL" id="POM73172.1"/>
    </source>
</evidence>
<dbReference type="SUPFAM" id="SSF54637">
    <property type="entry name" value="Thioesterase/thiol ester dehydrase-isomerase"/>
    <property type="match status" value="1"/>
</dbReference>
<dbReference type="GO" id="GO:0052816">
    <property type="term" value="F:long-chain fatty acyl-CoA hydrolase activity"/>
    <property type="evidence" value="ECO:0007669"/>
    <property type="project" value="TreeGrafter"/>
</dbReference>
<keyword evidence="3" id="KW-0547">Nucleotide-binding</keyword>
<keyword evidence="3" id="KW-0067">ATP-binding</keyword>
<feature type="non-terminal residue" evidence="3">
    <location>
        <position position="100"/>
    </location>
</feature>
<dbReference type="OrthoDB" id="331699at2759"/>
<keyword evidence="4" id="KW-1185">Reference proteome</keyword>
<dbReference type="InterPro" id="IPR006683">
    <property type="entry name" value="Thioestr_dom"/>
</dbReference>
<dbReference type="AlphaFoldDB" id="A0A2P4Y5S9"/>
<dbReference type="InterPro" id="IPR040170">
    <property type="entry name" value="Cytosol_ACT"/>
</dbReference>
<gene>
    <name evidence="3" type="ORF">PHPALM_10004</name>
</gene>
<accession>A0A2P4Y5S9</accession>